<comment type="caution">
    <text evidence="1">The sequence shown here is derived from an EMBL/GenBank/DDBJ whole genome shotgun (WGS) entry which is preliminary data.</text>
</comment>
<evidence type="ECO:0000313" key="2">
    <source>
        <dbReference type="Proteomes" id="UP001172457"/>
    </source>
</evidence>
<dbReference type="Proteomes" id="UP001172457">
    <property type="component" value="Chromosome 3"/>
</dbReference>
<protein>
    <submittedName>
        <fullName evidence="1">Uncharacterized protein</fullName>
    </submittedName>
</protein>
<name>A0AA38TUD5_9ASTR</name>
<dbReference type="EMBL" id="JARYMX010000003">
    <property type="protein sequence ID" value="KAJ9556928.1"/>
    <property type="molecule type" value="Genomic_DNA"/>
</dbReference>
<sequence length="184" mass="20781">MDLVDNAIWYQYPPEGLTSEGCTISEVTTTHVGQKIPTAEVLVERRPTHVDVSSTAEVVRTNVPPMWLATTSEEGTTNAVEKVMTARRTTRRVDLSWQVVVILLAKGSPRSSIMIGIKMRSHLRKESVAYLAPIVDKEVKEKRIQDFPVVRDYTEVFPEELPGLPPHRQVEFHIKTCELTNSRS</sequence>
<dbReference type="AlphaFoldDB" id="A0AA38TUD5"/>
<reference evidence="1" key="1">
    <citation type="submission" date="2023-03" db="EMBL/GenBank/DDBJ databases">
        <title>Chromosome-scale reference genome and RAD-based genetic map of yellow starthistle (Centaurea solstitialis) reveal putative structural variation and QTLs associated with invader traits.</title>
        <authorList>
            <person name="Reatini B."/>
            <person name="Cang F.A."/>
            <person name="Jiang Q."/>
            <person name="Mckibben M.T.W."/>
            <person name="Barker M.S."/>
            <person name="Rieseberg L.H."/>
            <person name="Dlugosch K.M."/>
        </authorList>
    </citation>
    <scope>NUCLEOTIDE SEQUENCE</scope>
    <source>
        <strain evidence="1">CAN-66</strain>
        <tissue evidence="1">Leaf</tissue>
    </source>
</reference>
<accession>A0AA38TUD5</accession>
<organism evidence="1 2">
    <name type="scientific">Centaurea solstitialis</name>
    <name type="common">yellow star-thistle</name>
    <dbReference type="NCBI Taxonomy" id="347529"/>
    <lineage>
        <taxon>Eukaryota</taxon>
        <taxon>Viridiplantae</taxon>
        <taxon>Streptophyta</taxon>
        <taxon>Embryophyta</taxon>
        <taxon>Tracheophyta</taxon>
        <taxon>Spermatophyta</taxon>
        <taxon>Magnoliopsida</taxon>
        <taxon>eudicotyledons</taxon>
        <taxon>Gunneridae</taxon>
        <taxon>Pentapetalae</taxon>
        <taxon>asterids</taxon>
        <taxon>campanulids</taxon>
        <taxon>Asterales</taxon>
        <taxon>Asteraceae</taxon>
        <taxon>Carduoideae</taxon>
        <taxon>Cardueae</taxon>
        <taxon>Centaureinae</taxon>
        <taxon>Centaurea</taxon>
    </lineage>
</organism>
<proteinExistence type="predicted"/>
<evidence type="ECO:0000313" key="1">
    <source>
        <dbReference type="EMBL" id="KAJ9556928.1"/>
    </source>
</evidence>
<keyword evidence="2" id="KW-1185">Reference proteome</keyword>
<gene>
    <name evidence="1" type="ORF">OSB04_011542</name>
</gene>